<evidence type="ECO:0000313" key="3">
    <source>
        <dbReference type="Proteomes" id="UP000000379"/>
    </source>
</evidence>
<feature type="compositionally biased region" description="Basic and acidic residues" evidence="1">
    <location>
        <begin position="43"/>
        <end position="59"/>
    </location>
</feature>
<dbReference type="Proteomes" id="UP000000379">
    <property type="component" value="Chromosome"/>
</dbReference>
<feature type="region of interest" description="Disordered" evidence="1">
    <location>
        <begin position="98"/>
        <end position="123"/>
    </location>
</feature>
<dbReference type="OrthoDB" id="5244508at2"/>
<dbReference type="HOGENOM" id="CLU_139789_0_0_0"/>
<dbReference type="KEGG" id="tra:Trad_1477"/>
<gene>
    <name evidence="2" type="ordered locus">Trad_1477</name>
</gene>
<reference evidence="2 3" key="2">
    <citation type="journal article" date="2011" name="Stand. Genomic Sci.">
        <title>Complete genome sequence of Truepera radiovictrix type strain (RQ-24).</title>
        <authorList>
            <person name="Ivanova N."/>
            <person name="Rohde C."/>
            <person name="Munk C."/>
            <person name="Nolan M."/>
            <person name="Lucas S."/>
            <person name="Del Rio T.G."/>
            <person name="Tice H."/>
            <person name="Deshpande S."/>
            <person name="Cheng J.F."/>
            <person name="Tapia R."/>
            <person name="Han C."/>
            <person name="Goodwin L."/>
            <person name="Pitluck S."/>
            <person name="Liolios K."/>
            <person name="Mavromatis K."/>
            <person name="Mikhailova N."/>
            <person name="Pati A."/>
            <person name="Chen A."/>
            <person name="Palaniappan K."/>
            <person name="Land M."/>
            <person name="Hauser L."/>
            <person name="Chang Y.J."/>
            <person name="Jeffries C.D."/>
            <person name="Brambilla E."/>
            <person name="Rohde M."/>
            <person name="Goker M."/>
            <person name="Tindall B.J."/>
            <person name="Woyke T."/>
            <person name="Bristow J."/>
            <person name="Eisen J.A."/>
            <person name="Markowitz V."/>
            <person name="Hugenholtz P."/>
            <person name="Kyrpides N.C."/>
            <person name="Klenk H.P."/>
            <person name="Lapidus A."/>
        </authorList>
    </citation>
    <scope>NUCLEOTIDE SEQUENCE [LARGE SCALE GENOMIC DNA]</scope>
    <source>
        <strain evidence="3">DSM 17093 / CIP 108686 / LMG 22925 / RQ-24</strain>
    </source>
</reference>
<dbReference type="InterPro" id="IPR019587">
    <property type="entry name" value="Polyketide_cyclase/dehydratase"/>
</dbReference>
<dbReference type="Pfam" id="PF10604">
    <property type="entry name" value="Polyketide_cyc2"/>
    <property type="match status" value="1"/>
</dbReference>
<reference evidence="3" key="1">
    <citation type="submission" date="2010-05" db="EMBL/GenBank/DDBJ databases">
        <title>The complete genome of Truepera radiovictris DSM 17093.</title>
        <authorList>
            <consortium name="US DOE Joint Genome Institute (JGI-PGF)"/>
            <person name="Lucas S."/>
            <person name="Copeland A."/>
            <person name="Lapidus A."/>
            <person name="Glavina del Rio T."/>
            <person name="Dalin E."/>
            <person name="Tice H."/>
            <person name="Bruce D."/>
            <person name="Goodwin L."/>
            <person name="Pitluck S."/>
            <person name="Kyrpides N."/>
            <person name="Mavromatis K."/>
            <person name="Ovchinnikova G."/>
            <person name="Munk A.C."/>
            <person name="Detter J.C."/>
            <person name="Han C."/>
            <person name="Tapia R."/>
            <person name="Land M."/>
            <person name="Hauser L."/>
            <person name="Markowitz V."/>
            <person name="Cheng J.-F."/>
            <person name="Hugenholtz P."/>
            <person name="Woyke T."/>
            <person name="Wu D."/>
            <person name="Tindall B."/>
            <person name="Pomrenke H.G."/>
            <person name="Brambilla E."/>
            <person name="Klenk H.-P."/>
            <person name="Eisen J.A."/>
        </authorList>
    </citation>
    <scope>NUCLEOTIDE SEQUENCE [LARGE SCALE GENOMIC DNA]</scope>
    <source>
        <strain evidence="3">DSM 17093 / CIP 108686 / LMG 22925 / RQ-24</strain>
    </source>
</reference>
<evidence type="ECO:0000256" key="1">
    <source>
        <dbReference type="SAM" id="MobiDB-lite"/>
    </source>
</evidence>
<dbReference type="RefSeq" id="WP_013177966.1">
    <property type="nucleotide sequence ID" value="NC_014221.1"/>
</dbReference>
<dbReference type="STRING" id="649638.Trad_1477"/>
<organism evidence="2 3">
    <name type="scientific">Truepera radiovictrix (strain DSM 17093 / CIP 108686 / LMG 22925 / RQ-24)</name>
    <dbReference type="NCBI Taxonomy" id="649638"/>
    <lineage>
        <taxon>Bacteria</taxon>
        <taxon>Thermotogati</taxon>
        <taxon>Deinococcota</taxon>
        <taxon>Deinococci</taxon>
        <taxon>Trueperales</taxon>
        <taxon>Trueperaceae</taxon>
        <taxon>Truepera</taxon>
    </lineage>
</organism>
<keyword evidence="3" id="KW-1185">Reference proteome</keyword>
<protein>
    <submittedName>
        <fullName evidence="2">Polyketide cyclase/dehydrase</fullName>
    </submittedName>
</protein>
<accession>D7CXJ6</accession>
<dbReference type="Gene3D" id="3.30.530.20">
    <property type="match status" value="1"/>
</dbReference>
<dbReference type="InterPro" id="IPR023393">
    <property type="entry name" value="START-like_dom_sf"/>
</dbReference>
<dbReference type="EMBL" id="CP002049">
    <property type="protein sequence ID" value="ADI14598.1"/>
    <property type="molecule type" value="Genomic_DNA"/>
</dbReference>
<dbReference type="AlphaFoldDB" id="D7CXJ6"/>
<dbReference type="eggNOG" id="COG5637">
    <property type="taxonomic scope" value="Bacteria"/>
</dbReference>
<proteinExistence type="predicted"/>
<name>D7CXJ6_TRURR</name>
<sequence>MSEFEHSTTIQASPDEVFAFIGKVENLPKYLPTTKSAQPQGSERVRVQGEARGHPYDADGYFRRDAARHRLEWGADEGHYSGWLAVEAQGEGAQMTVHLSFSGGPPAGEGGAPGETDQAGPNREQIQEGLVKALLSIKNFVEKGRSGGKEAPSAAT</sequence>
<dbReference type="SUPFAM" id="SSF55961">
    <property type="entry name" value="Bet v1-like"/>
    <property type="match status" value="1"/>
</dbReference>
<feature type="region of interest" description="Disordered" evidence="1">
    <location>
        <begin position="31"/>
        <end position="59"/>
    </location>
</feature>
<evidence type="ECO:0000313" key="2">
    <source>
        <dbReference type="EMBL" id="ADI14598.1"/>
    </source>
</evidence>